<evidence type="ECO:0000259" key="3">
    <source>
        <dbReference type="PROSITE" id="PS50303"/>
    </source>
</evidence>
<dbReference type="PROSITE" id="PS50302">
    <property type="entry name" value="PUM"/>
    <property type="match status" value="4"/>
</dbReference>
<dbReference type="InterPro" id="IPR033133">
    <property type="entry name" value="PUM-HD"/>
</dbReference>
<feature type="repeat" description="Pumilio" evidence="2">
    <location>
        <begin position="73"/>
        <end position="108"/>
    </location>
</feature>
<dbReference type="Gene3D" id="1.25.10.10">
    <property type="entry name" value="Leucine-rich Repeat Variant"/>
    <property type="match status" value="3"/>
</dbReference>
<dbReference type="EMBL" id="LZPO01116988">
    <property type="protein sequence ID" value="OBS57897.1"/>
    <property type="molecule type" value="Genomic_DNA"/>
</dbReference>
<feature type="repeat" description="Pumilio" evidence="2">
    <location>
        <begin position="214"/>
        <end position="255"/>
    </location>
</feature>
<dbReference type="InterPro" id="IPR011989">
    <property type="entry name" value="ARM-like"/>
</dbReference>
<keyword evidence="5" id="KW-1185">Reference proteome</keyword>
<evidence type="ECO:0000256" key="1">
    <source>
        <dbReference type="ARBA" id="ARBA00022737"/>
    </source>
</evidence>
<evidence type="ECO:0000313" key="4">
    <source>
        <dbReference type="EMBL" id="OBS57897.1"/>
    </source>
</evidence>
<dbReference type="GO" id="GO:0043488">
    <property type="term" value="P:regulation of mRNA stability"/>
    <property type="evidence" value="ECO:0007669"/>
    <property type="project" value="TreeGrafter"/>
</dbReference>
<evidence type="ECO:0000256" key="2">
    <source>
        <dbReference type="PROSITE-ProRule" id="PRU00317"/>
    </source>
</evidence>
<feature type="non-terminal residue" evidence="4">
    <location>
        <position position="1"/>
    </location>
</feature>
<dbReference type="GO" id="GO:0003730">
    <property type="term" value="F:mRNA 3'-UTR binding"/>
    <property type="evidence" value="ECO:0007669"/>
    <property type="project" value="TreeGrafter"/>
</dbReference>
<dbReference type="GO" id="GO:0005829">
    <property type="term" value="C:cytosol"/>
    <property type="evidence" value="ECO:0007669"/>
    <property type="project" value="TreeGrafter"/>
</dbReference>
<feature type="non-terminal residue" evidence="4">
    <location>
        <position position="281"/>
    </location>
</feature>
<feature type="repeat" description="Pumilio" evidence="2">
    <location>
        <begin position="109"/>
        <end position="144"/>
    </location>
</feature>
<dbReference type="InterPro" id="IPR016024">
    <property type="entry name" value="ARM-type_fold"/>
</dbReference>
<dbReference type="PANTHER" id="PTHR12537">
    <property type="entry name" value="RNA BINDING PROTEIN PUMILIO-RELATED"/>
    <property type="match status" value="1"/>
</dbReference>
<dbReference type="GO" id="GO:0035196">
    <property type="term" value="P:miRNA processing"/>
    <property type="evidence" value="ECO:0007669"/>
    <property type="project" value="TreeGrafter"/>
</dbReference>
<accession>A0A1A6FXJ8</accession>
<dbReference type="InterPro" id="IPR001313">
    <property type="entry name" value="Pumilio_RNA-bd_rpt"/>
</dbReference>
<gene>
    <name evidence="4" type="ORF">A6R68_10973</name>
</gene>
<dbReference type="SMART" id="SM00025">
    <property type="entry name" value="Pumilio"/>
    <property type="match status" value="5"/>
</dbReference>
<keyword evidence="1" id="KW-0677">Repeat</keyword>
<evidence type="ECO:0000313" key="5">
    <source>
        <dbReference type="Proteomes" id="UP000092124"/>
    </source>
</evidence>
<comment type="caution">
    <text evidence="4">The sequence shown here is derived from an EMBL/GenBank/DDBJ whole genome shotgun (WGS) entry which is preliminary data.</text>
</comment>
<feature type="repeat" description="Pumilio" evidence="2">
    <location>
        <begin position="145"/>
        <end position="180"/>
    </location>
</feature>
<dbReference type="STRING" id="56216.A0A1A6FXJ8"/>
<dbReference type="SUPFAM" id="SSF48371">
    <property type="entry name" value="ARM repeat"/>
    <property type="match status" value="1"/>
</dbReference>
<feature type="domain" description="PUM-HD" evidence="3">
    <location>
        <begin position="53"/>
        <end position="281"/>
    </location>
</feature>
<dbReference type="PANTHER" id="PTHR12537:SF52">
    <property type="entry name" value="PUMILIO HOMOLOG 2"/>
    <property type="match status" value="1"/>
</dbReference>
<dbReference type="PROSITE" id="PS50303">
    <property type="entry name" value="PUM_HD"/>
    <property type="match status" value="1"/>
</dbReference>
<name>A0A1A6FXJ8_NEOLE</name>
<dbReference type="Pfam" id="PF00806">
    <property type="entry name" value="PUF"/>
    <property type="match status" value="4"/>
</dbReference>
<dbReference type="OrthoDB" id="668540at2759"/>
<dbReference type="Proteomes" id="UP000092124">
    <property type="component" value="Unassembled WGS sequence"/>
</dbReference>
<dbReference type="AlphaFoldDB" id="A0A1A6FXJ8"/>
<proteinExistence type="predicted"/>
<protein>
    <recommendedName>
        <fullName evidence="3">PUM-HD domain-containing protein</fullName>
    </recommendedName>
</protein>
<reference evidence="4 5" key="1">
    <citation type="submission" date="2016-06" db="EMBL/GenBank/DDBJ databases">
        <title>The Draft Genome Sequence and Annotation of the Desert Woodrat Neotoma lepida.</title>
        <authorList>
            <person name="Campbell M."/>
            <person name="Oakeson K.F."/>
            <person name="Yandell M."/>
            <person name="Halpert J.R."/>
            <person name="Dearing D."/>
        </authorList>
    </citation>
    <scope>NUCLEOTIDE SEQUENCE [LARGE SCALE GENOMIC DNA]</scope>
    <source>
        <strain evidence="4">417</strain>
        <tissue evidence="4">Liver</tissue>
    </source>
</reference>
<organism evidence="4 5">
    <name type="scientific">Neotoma lepida</name>
    <name type="common">Desert woodrat</name>
    <dbReference type="NCBI Taxonomy" id="56216"/>
    <lineage>
        <taxon>Eukaryota</taxon>
        <taxon>Metazoa</taxon>
        <taxon>Chordata</taxon>
        <taxon>Craniata</taxon>
        <taxon>Vertebrata</taxon>
        <taxon>Euteleostomi</taxon>
        <taxon>Mammalia</taxon>
        <taxon>Eutheria</taxon>
        <taxon>Euarchontoglires</taxon>
        <taxon>Glires</taxon>
        <taxon>Rodentia</taxon>
        <taxon>Myomorpha</taxon>
        <taxon>Muroidea</taxon>
        <taxon>Cricetidae</taxon>
        <taxon>Neotominae</taxon>
        <taxon>Neotoma</taxon>
    </lineage>
</organism>
<sequence>GLTNGSGRYISAAPGAEAKYRSASSTSSLFSSSSQLFPPSRLRYNRSDIMPSGRSRLLEDFRNNRFPNLQLRDLIGHIVEFSQDQHGSRFIQQKLERATPAERQMVFNEILQAAYQLMTDVFGNYVIQKFFEFGSLDQKLALATRIRGHVLPLALQMYGCRVIQKALESISSDQQVFVLSTHPYGCRVIQRILEHCTAEQTLPILEELHQHTEQLVQNDGPHSALYTMMKDQYANYVVQKMIDMAEPAQRKIIMHKSPEGSYSSLLEVSFGAPTGISSLQS</sequence>